<gene>
    <name evidence="1" type="ORF">CAMP_LOCUS6188</name>
</gene>
<organism evidence="1 2">
    <name type="scientific">Caenorhabditis angaria</name>
    <dbReference type="NCBI Taxonomy" id="860376"/>
    <lineage>
        <taxon>Eukaryota</taxon>
        <taxon>Metazoa</taxon>
        <taxon>Ecdysozoa</taxon>
        <taxon>Nematoda</taxon>
        <taxon>Chromadorea</taxon>
        <taxon>Rhabditida</taxon>
        <taxon>Rhabditina</taxon>
        <taxon>Rhabditomorpha</taxon>
        <taxon>Rhabditoidea</taxon>
        <taxon>Rhabditidae</taxon>
        <taxon>Peloderinae</taxon>
        <taxon>Caenorhabditis</taxon>
    </lineage>
</organism>
<keyword evidence="2" id="KW-1185">Reference proteome</keyword>
<comment type="caution">
    <text evidence="1">The sequence shown here is derived from an EMBL/GenBank/DDBJ whole genome shotgun (WGS) entry which is preliminary data.</text>
</comment>
<protein>
    <submittedName>
        <fullName evidence="1">Uncharacterized protein</fullName>
    </submittedName>
</protein>
<accession>A0A9P1IEA5</accession>
<evidence type="ECO:0000313" key="2">
    <source>
        <dbReference type="Proteomes" id="UP001152747"/>
    </source>
</evidence>
<dbReference type="Proteomes" id="UP001152747">
    <property type="component" value="Unassembled WGS sequence"/>
</dbReference>
<evidence type="ECO:0000313" key="1">
    <source>
        <dbReference type="EMBL" id="CAI5443551.1"/>
    </source>
</evidence>
<dbReference type="EMBL" id="CANHGI010000002">
    <property type="protein sequence ID" value="CAI5443551.1"/>
    <property type="molecule type" value="Genomic_DNA"/>
</dbReference>
<sequence length="328" mass="38394">MGLCCSRKEQKQLDSSLSPKDIQLESSSISQCQTREFQAGWFDLPFELREMIIDMMGLEAKAIFSQCSTGCYEEVARSRNYVDKIIIIGNTNRSIGIFVYAKDELWIFLMEKKSTGFCEVVWWLNAEIHSKITFENQNLIEIVVRYFNCILKRNTKSLKTIEIFIDDFPYNQSNIDNLKHQELEDLTLFKNKNGIDPISSGFVNSDTISRFRNDVVIPNIQLLNSLFKFQSKTRKLNNPKFSLNEFDGFLRCFLIEEILIDQQIDNIILNLEEIDINFDDYVQIIENYTNPGVPEDIYHMKFVRLSNKIENRQLCIDLKENCVLFSQK</sequence>
<name>A0A9P1IEA5_9PELO</name>
<reference evidence="1" key="1">
    <citation type="submission" date="2022-11" db="EMBL/GenBank/DDBJ databases">
        <authorList>
            <person name="Kikuchi T."/>
        </authorList>
    </citation>
    <scope>NUCLEOTIDE SEQUENCE</scope>
    <source>
        <strain evidence="1">PS1010</strain>
    </source>
</reference>
<dbReference type="AlphaFoldDB" id="A0A9P1IEA5"/>
<proteinExistence type="predicted"/>